<protein>
    <submittedName>
        <fullName evidence="2">Uncharacterized protein</fullName>
    </submittedName>
</protein>
<dbReference type="EMBL" id="LAVV01000221">
    <property type="protein sequence ID" value="KNZ64528.1"/>
    <property type="molecule type" value="Genomic_DNA"/>
</dbReference>
<evidence type="ECO:0000313" key="3">
    <source>
        <dbReference type="Proteomes" id="UP000037035"/>
    </source>
</evidence>
<feature type="compositionally biased region" description="Low complexity" evidence="1">
    <location>
        <begin position="156"/>
        <end position="172"/>
    </location>
</feature>
<feature type="region of interest" description="Disordered" evidence="1">
    <location>
        <begin position="150"/>
        <end position="187"/>
    </location>
</feature>
<gene>
    <name evidence="2" type="ORF">VP01_1019g9</name>
</gene>
<dbReference type="VEuPathDB" id="FungiDB:VP01_1019g9"/>
<accession>A0A0L6VUU3</accession>
<keyword evidence="3" id="KW-1185">Reference proteome</keyword>
<reference evidence="2 3" key="1">
    <citation type="submission" date="2015-08" db="EMBL/GenBank/DDBJ databases">
        <title>Next Generation Sequencing and Analysis of the Genome of Puccinia sorghi L Schw, the Causal Agent of Maize Common Rust.</title>
        <authorList>
            <person name="Rochi L."/>
            <person name="Burguener G."/>
            <person name="Darino M."/>
            <person name="Turjanski A."/>
            <person name="Kreff E."/>
            <person name="Dieguez M.J."/>
            <person name="Sacco F."/>
        </authorList>
    </citation>
    <scope>NUCLEOTIDE SEQUENCE [LARGE SCALE GENOMIC DNA]</scope>
    <source>
        <strain evidence="2 3">RO10H11247</strain>
    </source>
</reference>
<proteinExistence type="predicted"/>
<dbReference type="Proteomes" id="UP000037035">
    <property type="component" value="Unassembled WGS sequence"/>
</dbReference>
<feature type="region of interest" description="Disordered" evidence="1">
    <location>
        <begin position="83"/>
        <end position="106"/>
    </location>
</feature>
<evidence type="ECO:0000313" key="2">
    <source>
        <dbReference type="EMBL" id="KNZ64528.1"/>
    </source>
</evidence>
<feature type="compositionally biased region" description="Pro residues" evidence="1">
    <location>
        <begin position="87"/>
        <end position="97"/>
    </location>
</feature>
<comment type="caution">
    <text evidence="2">The sequence shown here is derived from an EMBL/GenBank/DDBJ whole genome shotgun (WGS) entry which is preliminary data.</text>
</comment>
<sequence length="226" mass="24746">MRPVAGRLHIRALVDKQGHVTCRVGANHREYGQLSGKRARKGSGLFFGEKTKFVQPRSSHVKPTLNGSSSNFLGAWCQLQGRVHPASRPPMQPPPPVKNSGSGGAMDTSVVGTQNVLLSTTAERVEALASEVSQIQLVMTHMMSLMENSPAFRENPPQQQVPLQQPPAQAQQDDMSGCDVPPHHPTQQPVYQATLAAEFDHLSRLEPLKIKDLWFTGDSTQLLSFL</sequence>
<organism evidence="2 3">
    <name type="scientific">Puccinia sorghi</name>
    <dbReference type="NCBI Taxonomy" id="27349"/>
    <lineage>
        <taxon>Eukaryota</taxon>
        <taxon>Fungi</taxon>
        <taxon>Dikarya</taxon>
        <taxon>Basidiomycota</taxon>
        <taxon>Pucciniomycotina</taxon>
        <taxon>Pucciniomycetes</taxon>
        <taxon>Pucciniales</taxon>
        <taxon>Pucciniaceae</taxon>
        <taxon>Puccinia</taxon>
    </lineage>
</organism>
<dbReference type="AlphaFoldDB" id="A0A0L6VUU3"/>
<evidence type="ECO:0000256" key="1">
    <source>
        <dbReference type="SAM" id="MobiDB-lite"/>
    </source>
</evidence>
<name>A0A0L6VUU3_9BASI</name>